<reference evidence="5" key="1">
    <citation type="journal article" date="2006" name="Proc. Natl. Acad. Sci. U.S.A.">
        <title>Genome analysis of the smallest free-living eukaryote Ostreococcus tauri unveils many unique features.</title>
        <authorList>
            <person name="Derelle E."/>
            <person name="Ferraz C."/>
            <person name="Rombauts S."/>
            <person name="Rouze P."/>
            <person name="Worden A.Z."/>
            <person name="Robbens S."/>
            <person name="Partensky F."/>
            <person name="Degroeve S."/>
            <person name="Echeynie S."/>
            <person name="Cooke R."/>
            <person name="Saeys Y."/>
            <person name="Wuyts J."/>
            <person name="Jabbari K."/>
            <person name="Bowler C."/>
            <person name="Panaud O."/>
            <person name="Piegu B."/>
            <person name="Ball S.G."/>
            <person name="Ral J.-P."/>
            <person name="Bouget F.-Y."/>
            <person name="Piganeau G."/>
            <person name="De Baets B."/>
            <person name="Picard A."/>
            <person name="Delseny M."/>
            <person name="Demaille J."/>
            <person name="Van de Peer Y."/>
            <person name="Moreau H."/>
        </authorList>
    </citation>
    <scope>NUCLEOTIDE SEQUENCE [LARGE SCALE GENOMIC DNA]</scope>
    <source>
        <strain evidence="5">OTTH 0595 / CCAP 157/2 / RCC745</strain>
    </source>
</reference>
<dbReference type="AlphaFoldDB" id="A0A096P8S3"/>
<dbReference type="GeneID" id="9831168"/>
<dbReference type="KEGG" id="ota:OT_ostta16g00470"/>
<dbReference type="PROSITE" id="PS50404">
    <property type="entry name" value="GST_NTER"/>
    <property type="match status" value="1"/>
</dbReference>
<feature type="compositionally biased region" description="Basic and acidic residues" evidence="1">
    <location>
        <begin position="21"/>
        <end position="34"/>
    </location>
</feature>
<dbReference type="Gene3D" id="3.40.30.10">
    <property type="entry name" value="Glutaredoxin"/>
    <property type="match status" value="1"/>
</dbReference>
<comment type="caution">
    <text evidence="4">The sequence shown here is derived from an EMBL/GenBank/DDBJ whole genome shotgun (WGS) entry which is preliminary data.</text>
</comment>
<dbReference type="PANTHER" id="PTHR43968:SF6">
    <property type="entry name" value="GLUTATHIONE S-TRANSFERASE OMEGA"/>
    <property type="match status" value="1"/>
</dbReference>
<accession>A0A096P8S3</accession>
<dbReference type="CDD" id="cd00570">
    <property type="entry name" value="GST_N_family"/>
    <property type="match status" value="1"/>
</dbReference>
<dbReference type="Pfam" id="PF13409">
    <property type="entry name" value="GST_N_2"/>
    <property type="match status" value="1"/>
</dbReference>
<dbReference type="InParanoid" id="A0A096P8S3"/>
<sequence length="312" mass="34178">MASSAARGRASIARALARGRERVGRRDARARARTSDVPAHESSLAAMGLTPERRTGGGVRATGTTFTTSATCPFAHRCWLALTELDAGYDLELVNLEAKTEAFETLFARAAPDARANPSVPILTHDGTIMVESALILKYISETFEREGKSIRASGKTGYYGQLFADTFQQCVPVFFKMLRATNEADLGEAVDAFVAGLKKANRVLELGAAARAGGPYACGEQFTTCDIMAMTFVPRFEIVLAHYRDFNLRETLARNECSALEKWIDAVSSRPSLVYTFGEIERLTGKTHEQAFVDHFAKFVTWRSNEGRVAT</sequence>
<dbReference type="InterPro" id="IPR036249">
    <property type="entry name" value="Thioredoxin-like_sf"/>
</dbReference>
<feature type="domain" description="GST C-terminal" evidence="3">
    <location>
        <begin position="150"/>
        <end position="293"/>
    </location>
</feature>
<dbReference type="PROSITE" id="PS50405">
    <property type="entry name" value="GST_CTER"/>
    <property type="match status" value="1"/>
</dbReference>
<dbReference type="InterPro" id="IPR010987">
    <property type="entry name" value="Glutathione-S-Trfase_C-like"/>
</dbReference>
<dbReference type="STRING" id="70448.A0A096P8S3"/>
<gene>
    <name evidence="4" type="ORF">OT_ostta16g00470</name>
</gene>
<dbReference type="SUPFAM" id="SSF47616">
    <property type="entry name" value="GST C-terminal domain-like"/>
    <property type="match status" value="1"/>
</dbReference>
<evidence type="ECO:0000259" key="3">
    <source>
        <dbReference type="PROSITE" id="PS50405"/>
    </source>
</evidence>
<proteinExistence type="predicted"/>
<reference evidence="4 5" key="2">
    <citation type="journal article" date="2014" name="BMC Genomics">
        <title>An improved genome of the model marine alga Ostreococcus tauri unfolds by assessing Illumina de novo assemblies.</title>
        <authorList>
            <person name="Blanc-Mathieu R."/>
            <person name="Verhelst B."/>
            <person name="Derelle E."/>
            <person name="Rombauts S."/>
            <person name="Bouget F.Y."/>
            <person name="Carre I."/>
            <person name="Chateau A."/>
            <person name="Eyre-Walker A."/>
            <person name="Grimsley N."/>
            <person name="Moreau H."/>
            <person name="Piegu B."/>
            <person name="Rivals E."/>
            <person name="Schackwitz W."/>
            <person name="Van de Peer Y."/>
            <person name="Piganeau G."/>
        </authorList>
    </citation>
    <scope>NUCLEOTIDE SEQUENCE [LARGE SCALE GENOMIC DNA]</scope>
    <source>
        <strain evidence="5">OTTH 0595 / CCAP 157/2 / RCC745</strain>
    </source>
</reference>
<keyword evidence="5" id="KW-1185">Reference proteome</keyword>
<dbReference type="InterPro" id="IPR050983">
    <property type="entry name" value="GST_Omega/HSP26"/>
</dbReference>
<evidence type="ECO:0000256" key="1">
    <source>
        <dbReference type="SAM" id="MobiDB-lite"/>
    </source>
</evidence>
<protein>
    <submittedName>
        <fullName evidence="4">Glutathione S-transferase, N-terminal</fullName>
    </submittedName>
</protein>
<dbReference type="InterPro" id="IPR004045">
    <property type="entry name" value="Glutathione_S-Trfase_N"/>
</dbReference>
<dbReference type="Gene3D" id="1.20.1050.10">
    <property type="match status" value="1"/>
</dbReference>
<name>A0A096P8S3_OSTTA</name>
<feature type="region of interest" description="Disordered" evidence="1">
    <location>
        <begin position="21"/>
        <end position="42"/>
    </location>
</feature>
<dbReference type="InterPro" id="IPR036282">
    <property type="entry name" value="Glutathione-S-Trfase_C_sf"/>
</dbReference>
<evidence type="ECO:0000259" key="2">
    <source>
        <dbReference type="PROSITE" id="PS50404"/>
    </source>
</evidence>
<dbReference type="SUPFAM" id="SSF52833">
    <property type="entry name" value="Thioredoxin-like"/>
    <property type="match status" value="1"/>
</dbReference>
<dbReference type="PANTHER" id="PTHR43968">
    <property type="match status" value="1"/>
</dbReference>
<feature type="domain" description="GST N-terminal" evidence="2">
    <location>
        <begin position="62"/>
        <end position="148"/>
    </location>
</feature>
<evidence type="ECO:0000313" key="5">
    <source>
        <dbReference type="Proteomes" id="UP000009170"/>
    </source>
</evidence>
<organism evidence="4 5">
    <name type="scientific">Ostreococcus tauri</name>
    <name type="common">Marine green alga</name>
    <dbReference type="NCBI Taxonomy" id="70448"/>
    <lineage>
        <taxon>Eukaryota</taxon>
        <taxon>Viridiplantae</taxon>
        <taxon>Chlorophyta</taxon>
        <taxon>Mamiellophyceae</taxon>
        <taxon>Mamiellales</taxon>
        <taxon>Bathycoccaceae</taxon>
        <taxon>Ostreococcus</taxon>
    </lineage>
</organism>
<dbReference type="InterPro" id="IPR040079">
    <property type="entry name" value="Glutathione_S-Trfase"/>
</dbReference>
<evidence type="ECO:0000313" key="4">
    <source>
        <dbReference type="EMBL" id="CEG00275.1"/>
    </source>
</evidence>
<dbReference type="EMBL" id="CAID01000016">
    <property type="protein sequence ID" value="CEG00275.1"/>
    <property type="molecule type" value="Genomic_DNA"/>
</dbReference>
<dbReference type="Proteomes" id="UP000009170">
    <property type="component" value="Unassembled WGS sequence"/>
</dbReference>
<dbReference type="SFLD" id="SFLDS00019">
    <property type="entry name" value="Glutathione_Transferase_(cytos"/>
    <property type="match status" value="1"/>
</dbReference>
<dbReference type="RefSeq" id="XP_003083492.2">
    <property type="nucleotide sequence ID" value="XM_003083444.2"/>
</dbReference>
<dbReference type="OrthoDB" id="4951845at2759"/>
<dbReference type="GO" id="GO:0005737">
    <property type="term" value="C:cytoplasm"/>
    <property type="evidence" value="ECO:0007669"/>
    <property type="project" value="TreeGrafter"/>
</dbReference>